<feature type="transmembrane region" description="Helical" evidence="6">
    <location>
        <begin position="72"/>
        <end position="90"/>
    </location>
</feature>
<evidence type="ECO:0000256" key="6">
    <source>
        <dbReference type="RuleBase" id="RU365102"/>
    </source>
</evidence>
<evidence type="ECO:0000256" key="4">
    <source>
        <dbReference type="ARBA" id="ARBA00022989"/>
    </source>
</evidence>
<organism evidence="7 8">
    <name type="scientific">Alkaliphilus hydrothermalis</name>
    <dbReference type="NCBI Taxonomy" id="1482730"/>
    <lineage>
        <taxon>Bacteria</taxon>
        <taxon>Bacillati</taxon>
        <taxon>Bacillota</taxon>
        <taxon>Clostridia</taxon>
        <taxon>Peptostreptococcales</taxon>
        <taxon>Natronincolaceae</taxon>
        <taxon>Alkaliphilus</taxon>
    </lineage>
</organism>
<keyword evidence="4 6" id="KW-1133">Transmembrane helix</keyword>
<sequence length="375" mass="42267">MIGELLNALFFIFMAEMGDKTQILAMAFATKYPLRKVLIGVALGSFFNHGLAVLLGTYLSRWASLDLGTIRLVAAFAFVGFGIWTLKIAGEEEDEEDTKYKLGPVFTVSMAFFIGELGDKTQLTAITLATESQYPLFLLIGSILGMVCTSALGVFVGSRLGKKIPEVTLKIASASIFIGFGILALKDTIPSQFMTPTYITIFLLLLAGIVVYRLRKIMKVKATMEDTPLKKAAGNLYINTQRIQQALQTVCTLDDQCLACQQGKCTIRCLNEKLEMAKDKEEFLPEEEWDIPLCKHHHYDSKNLRQSLVETLNTCHECSYHQKKCVGNQTRMTLEKLLFGENIPYHGNRDEYFEEIKKRDPEFFDELDKSENEKE</sequence>
<comment type="similarity">
    <text evidence="2 6">Belongs to the GDT1 family.</text>
</comment>
<protein>
    <recommendedName>
        <fullName evidence="6">GDT1 family protein</fullName>
    </recommendedName>
</protein>
<evidence type="ECO:0000256" key="5">
    <source>
        <dbReference type="ARBA" id="ARBA00023136"/>
    </source>
</evidence>
<reference evidence="7 8" key="1">
    <citation type="submission" date="2021-01" db="EMBL/GenBank/DDBJ databases">
        <title>Genomic Encyclopedia of Type Strains, Phase IV (KMG-IV): sequencing the most valuable type-strain genomes for metagenomic binning, comparative biology and taxonomic classification.</title>
        <authorList>
            <person name="Goeker M."/>
        </authorList>
    </citation>
    <scope>NUCLEOTIDE SEQUENCE [LARGE SCALE GENOMIC DNA]</scope>
    <source>
        <strain evidence="7 8">DSM 25890</strain>
    </source>
</reference>
<feature type="transmembrane region" description="Helical" evidence="6">
    <location>
        <begin position="37"/>
        <end position="60"/>
    </location>
</feature>
<comment type="caution">
    <text evidence="7">The sequence shown here is derived from an EMBL/GenBank/DDBJ whole genome shotgun (WGS) entry which is preliminary data.</text>
</comment>
<dbReference type="InterPro" id="IPR001727">
    <property type="entry name" value="GDT1-like"/>
</dbReference>
<keyword evidence="5 6" id="KW-0472">Membrane</keyword>
<dbReference type="Pfam" id="PF01169">
    <property type="entry name" value="GDT1"/>
    <property type="match status" value="2"/>
</dbReference>
<dbReference type="Proteomes" id="UP001314796">
    <property type="component" value="Unassembled WGS sequence"/>
</dbReference>
<comment type="subcellular location">
    <subcellularLocation>
        <location evidence="1 6">Membrane</location>
        <topology evidence="1 6">Multi-pass membrane protein</topology>
    </subcellularLocation>
</comment>
<name>A0ABS2NNG4_9FIRM</name>
<feature type="transmembrane region" description="Helical" evidence="6">
    <location>
        <begin position="197"/>
        <end position="214"/>
    </location>
</feature>
<evidence type="ECO:0000256" key="1">
    <source>
        <dbReference type="ARBA" id="ARBA00004141"/>
    </source>
</evidence>
<proteinExistence type="inferred from homology"/>
<keyword evidence="8" id="KW-1185">Reference proteome</keyword>
<dbReference type="RefSeq" id="WP_204400733.1">
    <property type="nucleotide sequence ID" value="NZ_JAFBEE010000004.1"/>
</dbReference>
<keyword evidence="3 6" id="KW-0812">Transmembrane</keyword>
<feature type="transmembrane region" description="Helical" evidence="6">
    <location>
        <begin position="136"/>
        <end position="155"/>
    </location>
</feature>
<feature type="transmembrane region" description="Helical" evidence="6">
    <location>
        <begin position="167"/>
        <end position="185"/>
    </location>
</feature>
<dbReference type="EMBL" id="JAFBEE010000004">
    <property type="protein sequence ID" value="MBM7614470.1"/>
    <property type="molecule type" value="Genomic_DNA"/>
</dbReference>
<evidence type="ECO:0000256" key="2">
    <source>
        <dbReference type="ARBA" id="ARBA00009190"/>
    </source>
</evidence>
<gene>
    <name evidence="7" type="ORF">JOC73_000981</name>
</gene>
<dbReference type="PANTHER" id="PTHR12608">
    <property type="entry name" value="TRANSMEMBRANE PROTEIN HTP-1 RELATED"/>
    <property type="match status" value="1"/>
</dbReference>
<evidence type="ECO:0000256" key="3">
    <source>
        <dbReference type="ARBA" id="ARBA00022692"/>
    </source>
</evidence>
<dbReference type="PANTHER" id="PTHR12608:SF1">
    <property type="entry name" value="TRANSMEMBRANE PROTEIN 165"/>
    <property type="match status" value="1"/>
</dbReference>
<accession>A0ABS2NNG4</accession>
<evidence type="ECO:0000313" key="8">
    <source>
        <dbReference type="Proteomes" id="UP001314796"/>
    </source>
</evidence>
<evidence type="ECO:0000313" key="7">
    <source>
        <dbReference type="EMBL" id="MBM7614470.1"/>
    </source>
</evidence>